<dbReference type="Proteomes" id="UP000265120">
    <property type="component" value="Chromosome 11"/>
</dbReference>
<dbReference type="PANTHER" id="PTHR24206">
    <property type="entry name" value="OS06G0237300 PROTEIN"/>
    <property type="match status" value="1"/>
</dbReference>
<evidence type="ECO:0000256" key="3">
    <source>
        <dbReference type="ARBA" id="ARBA00023038"/>
    </source>
</evidence>
<organism evidence="7 8">
    <name type="scientific">Cynoglossus semilaevis</name>
    <name type="common">Tongue sole</name>
    <dbReference type="NCBI Taxonomy" id="244447"/>
    <lineage>
        <taxon>Eukaryota</taxon>
        <taxon>Metazoa</taxon>
        <taxon>Chordata</taxon>
        <taxon>Craniata</taxon>
        <taxon>Vertebrata</taxon>
        <taxon>Euteleostomi</taxon>
        <taxon>Actinopterygii</taxon>
        <taxon>Neopterygii</taxon>
        <taxon>Teleostei</taxon>
        <taxon>Neoteleostei</taxon>
        <taxon>Acanthomorphata</taxon>
        <taxon>Carangaria</taxon>
        <taxon>Pleuronectiformes</taxon>
        <taxon>Pleuronectoidei</taxon>
        <taxon>Cynoglossidae</taxon>
        <taxon>Cynoglossinae</taxon>
        <taxon>Cynoglossus</taxon>
    </lineage>
</organism>
<protein>
    <submittedName>
        <fullName evidence="7">LIM domain and actin-binding protein 1-like</fullName>
    </submittedName>
</protein>
<feature type="compositionally biased region" description="Polar residues" evidence="5">
    <location>
        <begin position="425"/>
        <end position="434"/>
    </location>
</feature>
<dbReference type="CDD" id="cd09485">
    <property type="entry name" value="LIM_Eplin_alpha_beta"/>
    <property type="match status" value="1"/>
</dbReference>
<feature type="compositionally biased region" description="Basic and acidic residues" evidence="5">
    <location>
        <begin position="580"/>
        <end position="591"/>
    </location>
</feature>
<evidence type="ECO:0000256" key="2">
    <source>
        <dbReference type="ARBA" id="ARBA00022833"/>
    </source>
</evidence>
<dbReference type="OMA" id="YQFAVAK"/>
<dbReference type="Ensembl" id="ENSCSET00000006754.1">
    <property type="protein sequence ID" value="ENSCSEP00000006680.1"/>
    <property type="gene ID" value="ENSCSEG00000004328.1"/>
</dbReference>
<dbReference type="AlphaFoldDB" id="A0A3P8UXY3"/>
<evidence type="ECO:0000313" key="7">
    <source>
        <dbReference type="Ensembl" id="ENSCSEP00000006684.1"/>
    </source>
</evidence>
<dbReference type="KEGG" id="csem:103386056"/>
<feature type="compositionally biased region" description="Polar residues" evidence="5">
    <location>
        <begin position="61"/>
        <end position="70"/>
    </location>
</feature>
<dbReference type="PROSITE" id="PS00478">
    <property type="entry name" value="LIM_DOMAIN_1"/>
    <property type="match status" value="1"/>
</dbReference>
<dbReference type="SMART" id="SM00132">
    <property type="entry name" value="LIM"/>
    <property type="match status" value="1"/>
</dbReference>
<keyword evidence="8" id="KW-1185">Reference proteome</keyword>
<feature type="region of interest" description="Disordered" evidence="5">
    <location>
        <begin position="249"/>
        <end position="281"/>
    </location>
</feature>
<feature type="compositionally biased region" description="Basic and acidic residues" evidence="5">
    <location>
        <begin position="42"/>
        <end position="57"/>
    </location>
</feature>
<evidence type="ECO:0000256" key="5">
    <source>
        <dbReference type="SAM" id="MobiDB-lite"/>
    </source>
</evidence>
<feature type="compositionally biased region" description="Basic and acidic residues" evidence="5">
    <location>
        <begin position="364"/>
        <end position="389"/>
    </location>
</feature>
<feature type="compositionally biased region" description="Basic and acidic residues" evidence="5">
    <location>
        <begin position="644"/>
        <end position="653"/>
    </location>
</feature>
<reference evidence="7" key="2">
    <citation type="submission" date="2025-05" db="UniProtKB">
        <authorList>
            <consortium name="Ensembl"/>
        </authorList>
    </citation>
    <scope>IDENTIFICATION</scope>
</reference>
<keyword evidence="1 4" id="KW-0479">Metal-binding</keyword>
<evidence type="ECO:0000259" key="6">
    <source>
        <dbReference type="PROSITE" id="PS50023"/>
    </source>
</evidence>
<feature type="compositionally biased region" description="Basic and acidic residues" evidence="5">
    <location>
        <begin position="491"/>
        <end position="509"/>
    </location>
</feature>
<proteinExistence type="predicted"/>
<dbReference type="OrthoDB" id="6129702at2759"/>
<dbReference type="GO" id="GO:0046872">
    <property type="term" value="F:metal ion binding"/>
    <property type="evidence" value="ECO:0007669"/>
    <property type="project" value="UniProtKB-KW"/>
</dbReference>
<reference evidence="7 8" key="1">
    <citation type="journal article" date="2014" name="Nat. Genet.">
        <title>Whole-genome sequence of a flatfish provides insights into ZW sex chromosome evolution and adaptation to a benthic lifestyle.</title>
        <authorList>
            <person name="Chen S."/>
            <person name="Zhang G."/>
            <person name="Shao C."/>
            <person name="Huang Q."/>
            <person name="Liu G."/>
            <person name="Zhang P."/>
            <person name="Song W."/>
            <person name="An N."/>
            <person name="Chalopin D."/>
            <person name="Volff J.N."/>
            <person name="Hong Y."/>
            <person name="Li Q."/>
            <person name="Sha Z."/>
            <person name="Zhou H."/>
            <person name="Xie M."/>
            <person name="Yu Q."/>
            <person name="Liu Y."/>
            <person name="Xiang H."/>
            <person name="Wang N."/>
            <person name="Wu K."/>
            <person name="Yang C."/>
            <person name="Zhou Q."/>
            <person name="Liao X."/>
            <person name="Yang L."/>
            <person name="Hu Q."/>
            <person name="Zhang J."/>
            <person name="Meng L."/>
            <person name="Jin L."/>
            <person name="Tian Y."/>
            <person name="Lian J."/>
            <person name="Yang J."/>
            <person name="Miao G."/>
            <person name="Liu S."/>
            <person name="Liang Z."/>
            <person name="Yan F."/>
            <person name="Li Y."/>
            <person name="Sun B."/>
            <person name="Zhang H."/>
            <person name="Zhang J."/>
            <person name="Zhu Y."/>
            <person name="Du M."/>
            <person name="Zhao Y."/>
            <person name="Schartl M."/>
            <person name="Tang Q."/>
            <person name="Wang J."/>
        </authorList>
    </citation>
    <scope>NUCLEOTIDE SEQUENCE</scope>
</reference>
<evidence type="ECO:0000256" key="1">
    <source>
        <dbReference type="ARBA" id="ARBA00022723"/>
    </source>
</evidence>
<dbReference type="RefSeq" id="XP_008318362.1">
    <property type="nucleotide sequence ID" value="XM_008320140.3"/>
</dbReference>
<dbReference type="PROSITE" id="PS50023">
    <property type="entry name" value="LIM_DOMAIN_2"/>
    <property type="match status" value="1"/>
</dbReference>
<feature type="compositionally biased region" description="Basic and acidic residues" evidence="5">
    <location>
        <begin position="150"/>
        <end position="168"/>
    </location>
</feature>
<dbReference type="Ensembl" id="ENSCSET00000006758.1">
    <property type="protein sequence ID" value="ENSCSEP00000006684.1"/>
    <property type="gene ID" value="ENSCSEG00000004328.1"/>
</dbReference>
<sequence length="659" mass="72739">MESGPFNRRGWATQSLRITAKELSLVSTRGKNTAIAERFSKYQRAAEESSAEKKKGALDGATSSLRSGNLSALKKRWEQAQKPDDSNSSSAPLERQPSFRSRPPVLTRLPSIGESTASVKNPGLKTAQGGPTAVVRAQTFSAAPEEPTPDEERAMNRIEATHRQKPEMLEDQVPTSPRAFYEKPRVPLTNLKMRFEKGEDATGKIGRTTLRSSSSDDTDHRSGPTVSDRVLESTSLREKMAKYQAAVSKHGPAQTGVAAETPAPKSPECNGETSEPLKTTKKFSPPVRETCFACSKTVYPLEKLVAQQHVYHKSCFKCDYCSMKLSLGNFSSLHGNIYCKPHYNQLFKTKGNYDEGFGHRPHKELWEPRVEGEEYGEEPVKTKEPEQPERATCPTEGGSDPQAAPAVETSSQLKVTDVRALLETRAQTPSSSTEKPAETRKLRIAWPPPAGEGQSGPGPLSPLAEDMPSIRPGRAKWPPDDEALSSFQSLERAELKSLRRSSSLKERSRPFTIAVKPAPAPTLGPRERRRPLKSLLDWRASFEERHPSDDSAKENKAEQQEENKKPARSGGDAAEEQEENHEQGNKEKDSAAVRNISTDVAPLSSSSSSSSPPPQPKENRSSQDVGFWEEEKEGSDAEEPSAEDMIKRNRYYDLEDSDS</sequence>
<feature type="compositionally biased region" description="Basic and acidic residues" evidence="5">
    <location>
        <begin position="75"/>
        <end position="85"/>
    </location>
</feature>
<feature type="region of interest" description="Disordered" evidence="5">
    <location>
        <begin position="42"/>
        <end position="185"/>
    </location>
</feature>
<accession>A0A3P8UXY3</accession>
<dbReference type="GeneID" id="103386056"/>
<dbReference type="FunFam" id="2.10.110.10:FF:000002">
    <property type="entry name" value="LIM domain and actin-binding 1"/>
    <property type="match status" value="1"/>
</dbReference>
<feature type="region of interest" description="Disordered" evidence="5">
    <location>
        <begin position="200"/>
        <end position="230"/>
    </location>
</feature>
<dbReference type="RefSeq" id="XP_008318363.1">
    <property type="nucleotide sequence ID" value="XM_008320141.3"/>
</dbReference>
<dbReference type="SUPFAM" id="SSF57716">
    <property type="entry name" value="Glucocorticoid receptor-like (DNA-binding domain)"/>
    <property type="match status" value="2"/>
</dbReference>
<keyword evidence="3 4" id="KW-0440">LIM domain</keyword>
<dbReference type="GeneTree" id="ENSGT00940000167488"/>
<feature type="domain" description="LIM zinc-binding" evidence="6">
    <location>
        <begin position="289"/>
        <end position="349"/>
    </location>
</feature>
<evidence type="ECO:0000256" key="4">
    <source>
        <dbReference type="PROSITE-ProRule" id="PRU00125"/>
    </source>
</evidence>
<dbReference type="InterPro" id="IPR028740">
    <property type="entry name" value="EPLIN_Lim_dom"/>
</dbReference>
<dbReference type="InterPro" id="IPR001781">
    <property type="entry name" value="Znf_LIM"/>
</dbReference>
<keyword evidence="2 4" id="KW-0862">Zinc</keyword>
<feature type="compositionally biased region" description="Basic and acidic residues" evidence="5">
    <location>
        <begin position="540"/>
        <end position="565"/>
    </location>
</feature>
<dbReference type="RefSeq" id="XP_024915958.1">
    <property type="nucleotide sequence ID" value="XM_025060190.1"/>
</dbReference>
<feature type="compositionally biased region" description="Acidic residues" evidence="5">
    <location>
        <begin position="627"/>
        <end position="642"/>
    </location>
</feature>
<name>A0A3P8UXY3_CYNSE</name>
<feature type="region of interest" description="Disordered" evidence="5">
    <location>
        <begin position="364"/>
        <end position="659"/>
    </location>
</feature>
<evidence type="ECO:0000313" key="8">
    <source>
        <dbReference type="Proteomes" id="UP000265120"/>
    </source>
</evidence>
<dbReference type="Pfam" id="PF00412">
    <property type="entry name" value="LIM"/>
    <property type="match status" value="1"/>
</dbReference>
<dbReference type="Gene3D" id="2.10.110.10">
    <property type="entry name" value="Cysteine Rich Protein"/>
    <property type="match status" value="1"/>
</dbReference>